<keyword evidence="7" id="KW-1185">Reference proteome</keyword>
<dbReference type="KEGG" id="ddb:E7747_13070"/>
<feature type="domain" description="CusB-like beta-barrel" evidence="5">
    <location>
        <begin position="230"/>
        <end position="285"/>
    </location>
</feature>
<dbReference type="GO" id="GO:0005886">
    <property type="term" value="C:plasma membrane"/>
    <property type="evidence" value="ECO:0007669"/>
    <property type="project" value="TreeGrafter"/>
</dbReference>
<dbReference type="InterPro" id="IPR006143">
    <property type="entry name" value="RND_pump_MFP"/>
</dbReference>
<dbReference type="PANTHER" id="PTHR30158:SF10">
    <property type="entry name" value="CATION EFFLUX PUMP"/>
    <property type="match status" value="1"/>
</dbReference>
<evidence type="ECO:0000259" key="5">
    <source>
        <dbReference type="Pfam" id="PF25954"/>
    </source>
</evidence>
<sequence>MKKNITLAAIAAGILVTACGGHKEERAEQTEPTVDVAFPEIDSVTLSTTYPGELTAVSQVDVVGRVNGQLLSQHYNDGDFVKKGDVLFRIEDGKYRDAVQQANAALTTAISSRDYAQSHYEAVKKALLSDAVSKMEVNQAESNLHQAEASIKNAQAALESAQTNLSYCTIVAPISGIASAGSMNIGNYVNGEGAPVKMTTIYDTSTLTAHFAVGSENEAAITNAAMSSLKHIPLSFADSVGHKYYGDMSYVAPALETSTGTLDMRCHIKNTYNELRPGMFVKVDLPYKKVSDAILVKDASISTDQLGKYLYVVNDSDKIVYTPIKVGPLYRDSLRVVTSGINPKSRYVTKALLKVRNGMKVTPRLIK</sequence>
<dbReference type="GO" id="GO:0030313">
    <property type="term" value="C:cell envelope"/>
    <property type="evidence" value="ECO:0007669"/>
    <property type="project" value="UniProtKB-SubCell"/>
</dbReference>
<dbReference type="Gene3D" id="2.40.50.100">
    <property type="match status" value="1"/>
</dbReference>
<protein>
    <submittedName>
        <fullName evidence="6">Efflux RND transporter periplasmic adaptor subunit</fullName>
    </submittedName>
</protein>
<evidence type="ECO:0000259" key="3">
    <source>
        <dbReference type="Pfam" id="PF25876"/>
    </source>
</evidence>
<dbReference type="Pfam" id="PF25954">
    <property type="entry name" value="Beta-barrel_RND_2"/>
    <property type="match status" value="1"/>
</dbReference>
<dbReference type="NCBIfam" id="TIGR01730">
    <property type="entry name" value="RND_mfp"/>
    <property type="match status" value="1"/>
</dbReference>
<dbReference type="Gene3D" id="2.40.30.170">
    <property type="match status" value="1"/>
</dbReference>
<dbReference type="SUPFAM" id="SSF111369">
    <property type="entry name" value="HlyD-like secretion proteins"/>
    <property type="match status" value="1"/>
</dbReference>
<dbReference type="GO" id="GO:0046677">
    <property type="term" value="P:response to antibiotic"/>
    <property type="evidence" value="ECO:0007669"/>
    <property type="project" value="TreeGrafter"/>
</dbReference>
<proteinExistence type="inferred from homology"/>
<evidence type="ECO:0000256" key="1">
    <source>
        <dbReference type="ARBA" id="ARBA00009477"/>
    </source>
</evidence>
<dbReference type="Gene3D" id="2.40.420.20">
    <property type="match status" value="1"/>
</dbReference>
<dbReference type="PROSITE" id="PS51257">
    <property type="entry name" value="PROKAR_LIPOPROTEIN"/>
    <property type="match status" value="1"/>
</dbReference>
<feature type="domain" description="Multidrug resistance protein MdtA-like barrel-sandwich hybrid" evidence="4">
    <location>
        <begin position="59"/>
        <end position="191"/>
    </location>
</feature>
<dbReference type="RefSeq" id="WP_136416430.1">
    <property type="nucleotide sequence ID" value="NZ_CP039396.1"/>
</dbReference>
<organism evidence="6 7">
    <name type="scientific">Duncaniella dubosii</name>
    <dbReference type="NCBI Taxonomy" id="2518971"/>
    <lineage>
        <taxon>Bacteria</taxon>
        <taxon>Pseudomonadati</taxon>
        <taxon>Bacteroidota</taxon>
        <taxon>Bacteroidia</taxon>
        <taxon>Bacteroidales</taxon>
        <taxon>Muribaculaceae</taxon>
        <taxon>Duncaniella</taxon>
    </lineage>
</organism>
<dbReference type="InterPro" id="IPR058792">
    <property type="entry name" value="Beta-barrel_RND_2"/>
</dbReference>
<comment type="similarity">
    <text evidence="1">Belongs to the membrane fusion protein (MFP) (TC 8.A.1) family.</text>
</comment>
<dbReference type="Proteomes" id="UP000297149">
    <property type="component" value="Chromosome"/>
</dbReference>
<dbReference type="GO" id="GO:0015562">
    <property type="term" value="F:efflux transmembrane transporter activity"/>
    <property type="evidence" value="ECO:0007669"/>
    <property type="project" value="InterPro"/>
</dbReference>
<evidence type="ECO:0000313" key="7">
    <source>
        <dbReference type="Proteomes" id="UP000297149"/>
    </source>
</evidence>
<feature type="domain" description="Multidrug resistance protein MdtA-like alpha-helical hairpin" evidence="3">
    <location>
        <begin position="99"/>
        <end position="167"/>
    </location>
</feature>
<evidence type="ECO:0000259" key="4">
    <source>
        <dbReference type="Pfam" id="PF25917"/>
    </source>
</evidence>
<dbReference type="Gene3D" id="1.10.287.470">
    <property type="entry name" value="Helix hairpin bin"/>
    <property type="match status" value="1"/>
</dbReference>
<dbReference type="Pfam" id="PF25917">
    <property type="entry name" value="BSH_RND"/>
    <property type="match status" value="1"/>
</dbReference>
<evidence type="ECO:0000256" key="2">
    <source>
        <dbReference type="SAM" id="Coils"/>
    </source>
</evidence>
<dbReference type="PANTHER" id="PTHR30158">
    <property type="entry name" value="ACRA/E-RELATED COMPONENT OF DRUG EFFLUX TRANSPORTER"/>
    <property type="match status" value="1"/>
</dbReference>
<feature type="coiled-coil region" evidence="2">
    <location>
        <begin position="137"/>
        <end position="164"/>
    </location>
</feature>
<keyword evidence="2" id="KW-0175">Coiled coil</keyword>
<gene>
    <name evidence="6" type="ORF">E7747_13070</name>
</gene>
<dbReference type="InterPro" id="IPR058624">
    <property type="entry name" value="MdtA-like_HH"/>
</dbReference>
<evidence type="ECO:0000313" key="6">
    <source>
        <dbReference type="EMBL" id="QCD43124.1"/>
    </source>
</evidence>
<name>A0A4P7W505_9BACT</name>
<dbReference type="InterPro" id="IPR058625">
    <property type="entry name" value="MdtA-like_BSH"/>
</dbReference>
<reference evidence="7" key="1">
    <citation type="submission" date="2019-02" db="EMBL/GenBank/DDBJ databases">
        <title>Isolation and identification of novel species under the genus Muribaculum.</title>
        <authorList>
            <person name="Miyake S."/>
            <person name="Ding Y."/>
            <person name="Low A."/>
            <person name="Soh M."/>
            <person name="Seedorf H."/>
        </authorList>
    </citation>
    <scope>NUCLEOTIDE SEQUENCE [LARGE SCALE GENOMIC DNA]</scope>
    <source>
        <strain evidence="7">H5</strain>
    </source>
</reference>
<dbReference type="EMBL" id="CP039396">
    <property type="protein sequence ID" value="QCD43124.1"/>
    <property type="molecule type" value="Genomic_DNA"/>
</dbReference>
<dbReference type="AlphaFoldDB" id="A0A4P7W505"/>
<accession>A0A4P7W505</accession>
<dbReference type="Pfam" id="PF25876">
    <property type="entry name" value="HH_MFP_RND"/>
    <property type="match status" value="1"/>
</dbReference>